<dbReference type="OrthoDB" id="1431500at2759"/>
<evidence type="ECO:0000313" key="4">
    <source>
        <dbReference type="Proteomes" id="UP000634136"/>
    </source>
</evidence>
<evidence type="ECO:0000256" key="1">
    <source>
        <dbReference type="SAM" id="Coils"/>
    </source>
</evidence>
<keyword evidence="1" id="KW-0175">Coiled coil</keyword>
<keyword evidence="4" id="KW-1185">Reference proteome</keyword>
<accession>A0A834SDK2</accession>
<sequence>MIIVGLGMATRQEDKGKGKESSSSKEHVDTEKQERYKLPSLSDKGKQKEHVTLEDPTIHPAPPESQTSYTSYLDISVHNSPYLEAGVARHPQVLEWLNTRKQRRVFASSFFSLFAEVTRLLRTTRRDELSHDDRHYITQCCNSLEAVGFDASWLSYVGGCMKECDEAEAEMEMVKSSLEETEAKASTLKAQIVSMKNELASVEASLVLLHHKASKLHDFIES</sequence>
<reference evidence="3" key="1">
    <citation type="submission" date="2020-09" db="EMBL/GenBank/DDBJ databases">
        <title>Genome-Enabled Discovery of Anthraquinone Biosynthesis in Senna tora.</title>
        <authorList>
            <person name="Kang S.-H."/>
            <person name="Pandey R.P."/>
            <person name="Lee C.-M."/>
            <person name="Sim J.-S."/>
            <person name="Jeong J.-T."/>
            <person name="Choi B.-S."/>
            <person name="Jung M."/>
            <person name="Ginzburg D."/>
            <person name="Zhao K."/>
            <person name="Won S.Y."/>
            <person name="Oh T.-J."/>
            <person name="Yu Y."/>
            <person name="Kim N.-H."/>
            <person name="Lee O.R."/>
            <person name="Lee T.-H."/>
            <person name="Bashyal P."/>
            <person name="Kim T.-S."/>
            <person name="Lee W.-H."/>
            <person name="Kawkins C."/>
            <person name="Kim C.-K."/>
            <person name="Kim J.S."/>
            <person name="Ahn B.O."/>
            <person name="Rhee S.Y."/>
            <person name="Sohng J.K."/>
        </authorList>
    </citation>
    <scope>NUCLEOTIDE SEQUENCE</scope>
    <source>
        <tissue evidence="3">Leaf</tissue>
    </source>
</reference>
<proteinExistence type="predicted"/>
<dbReference type="Proteomes" id="UP000634136">
    <property type="component" value="Unassembled WGS sequence"/>
</dbReference>
<feature type="coiled-coil region" evidence="1">
    <location>
        <begin position="164"/>
        <end position="205"/>
    </location>
</feature>
<protein>
    <submittedName>
        <fullName evidence="3">Uncharacterized protein</fullName>
    </submittedName>
</protein>
<feature type="region of interest" description="Disordered" evidence="2">
    <location>
        <begin position="1"/>
        <end position="66"/>
    </location>
</feature>
<dbReference type="EMBL" id="JAAIUW010000013">
    <property type="protein sequence ID" value="KAF7801372.1"/>
    <property type="molecule type" value="Genomic_DNA"/>
</dbReference>
<gene>
    <name evidence="3" type="ORF">G2W53_040483</name>
</gene>
<evidence type="ECO:0000256" key="2">
    <source>
        <dbReference type="SAM" id="MobiDB-lite"/>
    </source>
</evidence>
<name>A0A834SDK2_9FABA</name>
<comment type="caution">
    <text evidence="3">The sequence shown here is derived from an EMBL/GenBank/DDBJ whole genome shotgun (WGS) entry which is preliminary data.</text>
</comment>
<evidence type="ECO:0000313" key="3">
    <source>
        <dbReference type="EMBL" id="KAF7801372.1"/>
    </source>
</evidence>
<dbReference type="AlphaFoldDB" id="A0A834SDK2"/>
<feature type="compositionally biased region" description="Basic and acidic residues" evidence="2">
    <location>
        <begin position="11"/>
        <end position="57"/>
    </location>
</feature>
<organism evidence="3 4">
    <name type="scientific">Senna tora</name>
    <dbReference type="NCBI Taxonomy" id="362788"/>
    <lineage>
        <taxon>Eukaryota</taxon>
        <taxon>Viridiplantae</taxon>
        <taxon>Streptophyta</taxon>
        <taxon>Embryophyta</taxon>
        <taxon>Tracheophyta</taxon>
        <taxon>Spermatophyta</taxon>
        <taxon>Magnoliopsida</taxon>
        <taxon>eudicotyledons</taxon>
        <taxon>Gunneridae</taxon>
        <taxon>Pentapetalae</taxon>
        <taxon>rosids</taxon>
        <taxon>fabids</taxon>
        <taxon>Fabales</taxon>
        <taxon>Fabaceae</taxon>
        <taxon>Caesalpinioideae</taxon>
        <taxon>Cassia clade</taxon>
        <taxon>Senna</taxon>
    </lineage>
</organism>